<dbReference type="EMBL" id="AMZH03031662">
    <property type="protein sequence ID" value="RRT32526.1"/>
    <property type="molecule type" value="Genomic_DNA"/>
</dbReference>
<organism evidence="2 3">
    <name type="scientific">Ensete ventricosum</name>
    <name type="common">Abyssinian banana</name>
    <name type="synonym">Musa ensete</name>
    <dbReference type="NCBI Taxonomy" id="4639"/>
    <lineage>
        <taxon>Eukaryota</taxon>
        <taxon>Viridiplantae</taxon>
        <taxon>Streptophyta</taxon>
        <taxon>Embryophyta</taxon>
        <taxon>Tracheophyta</taxon>
        <taxon>Spermatophyta</taxon>
        <taxon>Magnoliopsida</taxon>
        <taxon>Liliopsida</taxon>
        <taxon>Zingiberales</taxon>
        <taxon>Musaceae</taxon>
        <taxon>Ensete</taxon>
    </lineage>
</organism>
<proteinExistence type="predicted"/>
<dbReference type="AlphaFoldDB" id="A0A426WZ77"/>
<name>A0A426WZ77_ENSVE</name>
<protein>
    <submittedName>
        <fullName evidence="2">Uncharacterized protein</fullName>
    </submittedName>
</protein>
<evidence type="ECO:0000256" key="1">
    <source>
        <dbReference type="SAM" id="Phobius"/>
    </source>
</evidence>
<evidence type="ECO:0000313" key="2">
    <source>
        <dbReference type="EMBL" id="RRT32526.1"/>
    </source>
</evidence>
<feature type="transmembrane region" description="Helical" evidence="1">
    <location>
        <begin position="54"/>
        <end position="73"/>
    </location>
</feature>
<keyword evidence="1" id="KW-1133">Transmembrane helix</keyword>
<gene>
    <name evidence="2" type="ORF">B296_00050578</name>
</gene>
<evidence type="ECO:0000313" key="3">
    <source>
        <dbReference type="Proteomes" id="UP000287651"/>
    </source>
</evidence>
<comment type="caution">
    <text evidence="2">The sequence shown here is derived from an EMBL/GenBank/DDBJ whole genome shotgun (WGS) entry which is preliminary data.</text>
</comment>
<keyword evidence="1" id="KW-0472">Membrane</keyword>
<accession>A0A426WZ77</accession>
<keyword evidence="1" id="KW-0812">Transmembrane</keyword>
<sequence length="219" mass="25193">METLQFDHDRRQIPDRHITKKKKKKKKKKKNKGGFRLLTLDLRPRSSTWVSRRLLLSIITLIVSTVPVSKFFPFASLNFYLPFAFPFLLRYPWIPITAWWRYGRGGGEGTFSFWSYLPKRGDGDGGTAKSMIREGRKKEEEKKGEELLLRGRVAPPHCGTWNGRQPTGREATLCFPGEEEEEEEGGEERERRLINCALHATTTTCSSGMCDSEKPPTRT</sequence>
<feature type="non-terminal residue" evidence="2">
    <location>
        <position position="219"/>
    </location>
</feature>
<dbReference type="Proteomes" id="UP000287651">
    <property type="component" value="Unassembled WGS sequence"/>
</dbReference>
<reference evidence="2 3" key="1">
    <citation type="journal article" date="2014" name="Agronomy (Basel)">
        <title>A Draft Genome Sequence for Ensete ventricosum, the Drought-Tolerant Tree Against Hunger.</title>
        <authorList>
            <person name="Harrison J."/>
            <person name="Moore K.A."/>
            <person name="Paszkiewicz K."/>
            <person name="Jones T."/>
            <person name="Grant M."/>
            <person name="Ambacheew D."/>
            <person name="Muzemil S."/>
            <person name="Studholme D.J."/>
        </authorList>
    </citation>
    <scope>NUCLEOTIDE SEQUENCE [LARGE SCALE GENOMIC DNA]</scope>
</reference>